<gene>
    <name evidence="1" type="ORF">BO66DRAFT_328979</name>
</gene>
<sequence>MPVAAFVVGIVWVPLKIQTAVFSIVFAGFSSISITAGKNQRIIKVLGYHRLWSHRAYSAHPGLQVFFATFGASAGLYSIIRWCSDHRAHHQYLDSDRDPYSARRGLFHAHYGWLLVKPKPGTIGYVNIQDLLRDNLVMWQYENYPMLFFLMAFVLPTAVSTLLFNDLYGGIVYASCLRLFFIQQSMFCINSLAHWVGEKPFSGNTPCDNFLVALITYGEGYHNFHHEFPMDYRNGIRWMDYDPTKWFIWLCAYANLASGLKTFPENEIEKSRFQRLEHQLEIRRQKISWGTKPEELPAISIAQFTDRVRAGSSLIIINDVAHDVSEFMHDHPGGIVQMEANIGRDCTKLFYGGIYMHSNAAVNLLSTMRVARIVNTACQVKSLNSYPGSSGSDGLGGPLVELS</sequence>
<dbReference type="EMBL" id="KZ824973">
    <property type="protein sequence ID" value="RAH67590.1"/>
    <property type="molecule type" value="Genomic_DNA"/>
</dbReference>
<keyword evidence="2" id="KW-1185">Reference proteome</keyword>
<proteinExistence type="predicted"/>
<evidence type="ECO:0000313" key="1">
    <source>
        <dbReference type="EMBL" id="RAH67590.1"/>
    </source>
</evidence>
<protein>
    <submittedName>
        <fullName evidence="1">Stearoyl-CoA desaturase</fullName>
    </submittedName>
</protein>
<evidence type="ECO:0000313" key="2">
    <source>
        <dbReference type="Proteomes" id="UP000249661"/>
    </source>
</evidence>
<reference evidence="1" key="1">
    <citation type="submission" date="2018-02" db="EMBL/GenBank/DDBJ databases">
        <title>The genomes of Aspergillus section Nigri reveals drivers in fungal speciation.</title>
        <authorList>
            <consortium name="DOE Joint Genome Institute"/>
            <person name="Vesth T.C."/>
            <person name="Nybo J."/>
            <person name="Theobald S."/>
            <person name="Brandl J."/>
            <person name="Frisvad J.C."/>
            <person name="Nielsen K.F."/>
            <person name="Lyhne E.K."/>
            <person name="Kogle M.E."/>
            <person name="Kuo A."/>
            <person name="Riley R."/>
            <person name="Clum A."/>
            <person name="Nolan M."/>
            <person name="Lipzen A."/>
            <person name="Salamov A."/>
            <person name="Henrissat B."/>
            <person name="Wiebenga A."/>
            <person name="De vries R.P."/>
            <person name="Grigoriev I.V."/>
            <person name="Mortensen U.H."/>
            <person name="Andersen M.R."/>
            <person name="Baker S.E."/>
        </authorList>
    </citation>
    <scope>NUCLEOTIDE SEQUENCE</scope>
    <source>
        <strain evidence="1">CBS 121060</strain>
    </source>
</reference>
<name>A0ACD1H1W0_9EURO</name>
<organism evidence="1 2">
    <name type="scientific">Aspergillus aculeatinus CBS 121060</name>
    <dbReference type="NCBI Taxonomy" id="1448322"/>
    <lineage>
        <taxon>Eukaryota</taxon>
        <taxon>Fungi</taxon>
        <taxon>Dikarya</taxon>
        <taxon>Ascomycota</taxon>
        <taxon>Pezizomycotina</taxon>
        <taxon>Eurotiomycetes</taxon>
        <taxon>Eurotiomycetidae</taxon>
        <taxon>Eurotiales</taxon>
        <taxon>Aspergillaceae</taxon>
        <taxon>Aspergillus</taxon>
        <taxon>Aspergillus subgen. Circumdati</taxon>
    </lineage>
</organism>
<dbReference type="Proteomes" id="UP000249661">
    <property type="component" value="Unassembled WGS sequence"/>
</dbReference>
<accession>A0ACD1H1W0</accession>